<name>A0ABR1J1G2_9AGAR</name>
<reference evidence="2 3" key="1">
    <citation type="submission" date="2024-01" db="EMBL/GenBank/DDBJ databases">
        <title>A draft genome for the cacao thread blight pathogen Marasmiellus scandens.</title>
        <authorList>
            <person name="Baruah I.K."/>
            <person name="Leung J."/>
            <person name="Bukari Y."/>
            <person name="Amoako-Attah I."/>
            <person name="Meinhardt L.W."/>
            <person name="Bailey B.A."/>
            <person name="Cohen S.P."/>
        </authorList>
    </citation>
    <scope>NUCLEOTIDE SEQUENCE [LARGE SCALE GENOMIC DNA]</scope>
    <source>
        <strain evidence="2 3">GH-19</strain>
    </source>
</reference>
<feature type="signal peptide" evidence="1">
    <location>
        <begin position="1"/>
        <end position="20"/>
    </location>
</feature>
<evidence type="ECO:0000313" key="3">
    <source>
        <dbReference type="Proteomes" id="UP001498398"/>
    </source>
</evidence>
<gene>
    <name evidence="2" type="ORF">VKT23_015348</name>
</gene>
<evidence type="ECO:0000313" key="2">
    <source>
        <dbReference type="EMBL" id="KAK7444336.1"/>
    </source>
</evidence>
<dbReference type="Proteomes" id="UP001498398">
    <property type="component" value="Unassembled WGS sequence"/>
</dbReference>
<keyword evidence="1" id="KW-0732">Signal</keyword>
<organism evidence="2 3">
    <name type="scientific">Marasmiellus scandens</name>
    <dbReference type="NCBI Taxonomy" id="2682957"/>
    <lineage>
        <taxon>Eukaryota</taxon>
        <taxon>Fungi</taxon>
        <taxon>Dikarya</taxon>
        <taxon>Basidiomycota</taxon>
        <taxon>Agaricomycotina</taxon>
        <taxon>Agaricomycetes</taxon>
        <taxon>Agaricomycetidae</taxon>
        <taxon>Agaricales</taxon>
        <taxon>Marasmiineae</taxon>
        <taxon>Omphalotaceae</taxon>
        <taxon>Marasmiellus</taxon>
    </lineage>
</organism>
<proteinExistence type="predicted"/>
<accession>A0ABR1J1G2</accession>
<keyword evidence="3" id="KW-1185">Reference proteome</keyword>
<feature type="chain" id="PRO_5045830224" evidence="1">
    <location>
        <begin position="21"/>
        <end position="113"/>
    </location>
</feature>
<sequence>MKVFSGIFSAIFFLSSRACAFHIEVATSVPRRSEMTATVTREAPAEPTAFTILRFQDSLGDFPLGAIATTTETDLVPHTVLFSIATPGIFHLEAVDEASSVIASSNPFTVFQA</sequence>
<evidence type="ECO:0000256" key="1">
    <source>
        <dbReference type="SAM" id="SignalP"/>
    </source>
</evidence>
<protein>
    <submittedName>
        <fullName evidence="2">Uncharacterized protein</fullName>
    </submittedName>
</protein>
<comment type="caution">
    <text evidence="2">The sequence shown here is derived from an EMBL/GenBank/DDBJ whole genome shotgun (WGS) entry which is preliminary data.</text>
</comment>
<dbReference type="EMBL" id="JBANRG010000051">
    <property type="protein sequence ID" value="KAK7444336.1"/>
    <property type="molecule type" value="Genomic_DNA"/>
</dbReference>